<keyword evidence="3" id="KW-0677">Repeat</keyword>
<dbReference type="InterPro" id="IPR051243">
    <property type="entry name" value="PcG_WD-repeat"/>
</dbReference>
<keyword evidence="2 6" id="KW-0853">WD repeat</keyword>
<evidence type="ECO:0000256" key="6">
    <source>
        <dbReference type="PROSITE-ProRule" id="PRU00221"/>
    </source>
</evidence>
<dbReference type="InterPro" id="IPR001680">
    <property type="entry name" value="WD40_rpt"/>
</dbReference>
<comment type="caution">
    <text evidence="7">The sequence shown here is derived from an EMBL/GenBank/DDBJ whole genome shotgun (WGS) entry which is preliminary data.</text>
</comment>
<keyword evidence="8" id="KW-1185">Reference proteome</keyword>
<evidence type="ECO:0000256" key="3">
    <source>
        <dbReference type="ARBA" id="ARBA00022737"/>
    </source>
</evidence>
<dbReference type="PROSITE" id="PS50294">
    <property type="entry name" value="WD_REPEATS_REGION"/>
    <property type="match status" value="1"/>
</dbReference>
<dbReference type="PROSITE" id="PS50082">
    <property type="entry name" value="WD_REPEATS_2"/>
    <property type="match status" value="1"/>
</dbReference>
<protein>
    <submittedName>
        <fullName evidence="7">Uncharacterized protein</fullName>
    </submittedName>
</protein>
<dbReference type="SUPFAM" id="SSF50978">
    <property type="entry name" value="WD40 repeat-like"/>
    <property type="match status" value="1"/>
</dbReference>
<keyword evidence="4" id="KW-0805">Transcription regulation</keyword>
<dbReference type="PANTHER" id="PTHR10253">
    <property type="entry name" value="POLYCOMB PROTEIN"/>
    <property type="match status" value="1"/>
</dbReference>
<sequence length="337" mass="38448">MWKKEGMTQLHKKLYKVTKRIQQGMTPLYSVVFNFIDDRFYNYFVSAGGNGVKISLLFTKSPFKINMCICLEDGDISPLHSYTDEDEESFYTASWACDVERNPFVVAGGFNGRIRVINVNDKMVHKTLVGHEGPVNEIRTHPMKPQLVLSASKDGSVRLWNIETGICILVFAGTGGHRSEVLSVVFTASDRSNLLNCNRWYGDNIFSKGDACDIRLWLPQLKENSPGEGDFYVRLVYAIPDSYHRIIKFSCDLSMKFVSIGNDKGDIYVWDLKSFPPVLVTVLSHYKSNSLIRQTAMSTDGTYHLIPDTLRFFPWHCSTILATSEDGTLWRWDLERH</sequence>
<evidence type="ECO:0000256" key="2">
    <source>
        <dbReference type="ARBA" id="ARBA00022574"/>
    </source>
</evidence>
<dbReference type="InterPro" id="IPR036322">
    <property type="entry name" value="WD40_repeat_dom_sf"/>
</dbReference>
<evidence type="ECO:0000313" key="8">
    <source>
        <dbReference type="Proteomes" id="UP000266723"/>
    </source>
</evidence>
<gene>
    <name evidence="7" type="ORF">DY000_02049627</name>
</gene>
<dbReference type="Proteomes" id="UP000266723">
    <property type="component" value="Unassembled WGS sequence"/>
</dbReference>
<dbReference type="PROSITE" id="PS00678">
    <property type="entry name" value="WD_REPEATS_1"/>
    <property type="match status" value="1"/>
</dbReference>
<dbReference type="InterPro" id="IPR015943">
    <property type="entry name" value="WD40/YVTN_repeat-like_dom_sf"/>
</dbReference>
<evidence type="ECO:0000313" key="7">
    <source>
        <dbReference type="EMBL" id="KAF3605038.1"/>
    </source>
</evidence>
<comment type="similarity">
    <text evidence="1">Belongs to the WD repeat ESC family.</text>
</comment>
<reference evidence="7 8" key="1">
    <citation type="journal article" date="2020" name="BMC Genomics">
        <title>Intraspecific diversification of the crop wild relative Brassica cretica Lam. using demographic model selection.</title>
        <authorList>
            <person name="Kioukis A."/>
            <person name="Michalopoulou V.A."/>
            <person name="Briers L."/>
            <person name="Pirintsos S."/>
            <person name="Studholme D.J."/>
            <person name="Pavlidis P."/>
            <person name="Sarris P.F."/>
        </authorList>
    </citation>
    <scope>NUCLEOTIDE SEQUENCE [LARGE SCALE GENOMIC DNA]</scope>
    <source>
        <strain evidence="8">cv. PFS-1207/04</strain>
    </source>
</reference>
<accession>A0ABQ7EMQ2</accession>
<evidence type="ECO:0000256" key="4">
    <source>
        <dbReference type="ARBA" id="ARBA00023015"/>
    </source>
</evidence>
<evidence type="ECO:0000256" key="5">
    <source>
        <dbReference type="ARBA" id="ARBA00023163"/>
    </source>
</evidence>
<dbReference type="InterPro" id="IPR019775">
    <property type="entry name" value="WD40_repeat_CS"/>
</dbReference>
<dbReference type="SMART" id="SM00320">
    <property type="entry name" value="WD40"/>
    <property type="match status" value="4"/>
</dbReference>
<name>A0ABQ7EMQ2_BRACR</name>
<organism evidence="7 8">
    <name type="scientific">Brassica cretica</name>
    <name type="common">Mustard</name>
    <dbReference type="NCBI Taxonomy" id="69181"/>
    <lineage>
        <taxon>Eukaryota</taxon>
        <taxon>Viridiplantae</taxon>
        <taxon>Streptophyta</taxon>
        <taxon>Embryophyta</taxon>
        <taxon>Tracheophyta</taxon>
        <taxon>Spermatophyta</taxon>
        <taxon>Magnoliopsida</taxon>
        <taxon>eudicotyledons</taxon>
        <taxon>Gunneridae</taxon>
        <taxon>Pentapetalae</taxon>
        <taxon>rosids</taxon>
        <taxon>malvids</taxon>
        <taxon>Brassicales</taxon>
        <taxon>Brassicaceae</taxon>
        <taxon>Brassiceae</taxon>
        <taxon>Brassica</taxon>
    </lineage>
</organism>
<dbReference type="Pfam" id="PF00400">
    <property type="entry name" value="WD40"/>
    <property type="match status" value="1"/>
</dbReference>
<evidence type="ECO:0000256" key="1">
    <source>
        <dbReference type="ARBA" id="ARBA00008075"/>
    </source>
</evidence>
<dbReference type="EMBL" id="QGKV02000297">
    <property type="protein sequence ID" value="KAF3605038.1"/>
    <property type="molecule type" value="Genomic_DNA"/>
</dbReference>
<feature type="repeat" description="WD" evidence="6">
    <location>
        <begin position="128"/>
        <end position="170"/>
    </location>
</feature>
<keyword evidence="5" id="KW-0804">Transcription</keyword>
<dbReference type="Gene3D" id="2.130.10.10">
    <property type="entry name" value="YVTN repeat-like/Quinoprotein amine dehydrogenase"/>
    <property type="match status" value="1"/>
</dbReference>
<proteinExistence type="inferred from homology"/>